<keyword evidence="2" id="KW-1185">Reference proteome</keyword>
<comment type="caution">
    <text evidence="1">The sequence shown here is derived from an EMBL/GenBank/DDBJ whole genome shotgun (WGS) entry which is preliminary data.</text>
</comment>
<evidence type="ECO:0000313" key="2">
    <source>
        <dbReference type="Proteomes" id="UP000830375"/>
    </source>
</evidence>
<accession>A0ABQ8MGY6</accession>
<organism evidence="1 2">
    <name type="scientific">Labeo rohita</name>
    <name type="common">Indian major carp</name>
    <name type="synonym">Cyprinus rohita</name>
    <dbReference type="NCBI Taxonomy" id="84645"/>
    <lineage>
        <taxon>Eukaryota</taxon>
        <taxon>Metazoa</taxon>
        <taxon>Chordata</taxon>
        <taxon>Craniata</taxon>
        <taxon>Vertebrata</taxon>
        <taxon>Euteleostomi</taxon>
        <taxon>Actinopterygii</taxon>
        <taxon>Neopterygii</taxon>
        <taxon>Teleostei</taxon>
        <taxon>Ostariophysi</taxon>
        <taxon>Cypriniformes</taxon>
        <taxon>Cyprinidae</taxon>
        <taxon>Labeoninae</taxon>
        <taxon>Labeonini</taxon>
        <taxon>Labeo</taxon>
    </lineage>
</organism>
<gene>
    <name evidence="1" type="ORF">H4Q32_000910</name>
</gene>
<name>A0ABQ8MGY6_LABRO</name>
<dbReference type="Proteomes" id="UP000830375">
    <property type="component" value="Unassembled WGS sequence"/>
</dbReference>
<sequence>MHIGMCVRVKGRTCEINLCLILHSPAGFVTQEAASGLGAFASSLKWPPISDGTLVALQMLQSPAHTSPISHIT</sequence>
<reference evidence="1 2" key="1">
    <citation type="submission" date="2022-01" db="EMBL/GenBank/DDBJ databases">
        <title>A high-quality chromosome-level genome assembly of rohu carp, Labeo rohita.</title>
        <authorList>
            <person name="Arick M.A. II"/>
            <person name="Hsu C.-Y."/>
            <person name="Magbanua Z."/>
            <person name="Pechanova O."/>
            <person name="Grover C."/>
            <person name="Miller E."/>
            <person name="Thrash A."/>
            <person name="Ezzel L."/>
            <person name="Alam S."/>
            <person name="Benzie J."/>
            <person name="Hamilton M."/>
            <person name="Karsi A."/>
            <person name="Lawrence M.L."/>
            <person name="Peterson D.G."/>
        </authorList>
    </citation>
    <scope>NUCLEOTIDE SEQUENCE [LARGE SCALE GENOMIC DNA]</scope>
    <source>
        <strain evidence="2">BAU-BD-2019</strain>
        <tissue evidence="1">Blood</tissue>
    </source>
</reference>
<dbReference type="EMBL" id="JACTAM010000007">
    <property type="protein sequence ID" value="KAI2662136.1"/>
    <property type="molecule type" value="Genomic_DNA"/>
</dbReference>
<protein>
    <submittedName>
        <fullName evidence="1">Pentafunctional AROM polypeptide</fullName>
    </submittedName>
</protein>
<proteinExistence type="predicted"/>
<evidence type="ECO:0000313" key="1">
    <source>
        <dbReference type="EMBL" id="KAI2662136.1"/>
    </source>
</evidence>